<organism evidence="1 2">
    <name type="scientific">[Candida] jaroonii</name>
    <dbReference type="NCBI Taxonomy" id="467808"/>
    <lineage>
        <taxon>Eukaryota</taxon>
        <taxon>Fungi</taxon>
        <taxon>Dikarya</taxon>
        <taxon>Ascomycota</taxon>
        <taxon>Saccharomycotina</taxon>
        <taxon>Pichiomycetes</taxon>
        <taxon>Debaryomycetaceae</taxon>
        <taxon>Yamadazyma</taxon>
    </lineage>
</organism>
<keyword evidence="2" id="KW-1185">Reference proteome</keyword>
<gene>
    <name evidence="1" type="ORF">CLIB1444_13S01640</name>
</gene>
<reference evidence="1" key="1">
    <citation type="submission" date="2022-06" db="EMBL/GenBank/DDBJ databases">
        <authorList>
            <person name="Legras J.-L."/>
            <person name="Devillers H."/>
            <person name="Grondin C."/>
        </authorList>
    </citation>
    <scope>NUCLEOTIDE SEQUENCE</scope>
    <source>
        <strain evidence="1">CLIB 1444</strain>
    </source>
</reference>
<sequence>MTVPDIFDVYAGSLENDSRDNYKSLLKEYTSKLPSYWTFEIVSGFFKQADETTDVLKFNYLENFGRSTTWEELFDQLSTLNEQANENECYKVLFLARHGQGYHNVANSKYGQKAWDEKWSMVDTDGEITWGPDPKLTELGINQAIENGKAWEKQLRNGCEIPTKWFTSPMSRSIDTMVHTWEKIVDLKEKKPLIMEDLRETLGVPSDKRSSKKELEKYGFEFHEDFRNEDNSHLQEYESIEHHSIRINRAYQYIFDNYDDQVISITSHSGSIRSQLLVLGHREFAIGTGGMIPVFVKATRIVRD</sequence>
<evidence type="ECO:0000313" key="2">
    <source>
        <dbReference type="Proteomes" id="UP001152531"/>
    </source>
</evidence>
<accession>A0ACA9YEM1</accession>
<comment type="caution">
    <text evidence="1">The sequence shown here is derived from an EMBL/GenBank/DDBJ whole genome shotgun (WGS) entry which is preliminary data.</text>
</comment>
<proteinExistence type="predicted"/>
<dbReference type="EMBL" id="CALSDN010000013">
    <property type="protein sequence ID" value="CAH6723158.1"/>
    <property type="molecule type" value="Genomic_DNA"/>
</dbReference>
<name>A0ACA9YEM1_9ASCO</name>
<protein>
    <submittedName>
        <fullName evidence="1">Probable phosphoglycerate mutase Pmu1p</fullName>
    </submittedName>
</protein>
<evidence type="ECO:0000313" key="1">
    <source>
        <dbReference type="EMBL" id="CAH6723158.1"/>
    </source>
</evidence>
<dbReference type="Proteomes" id="UP001152531">
    <property type="component" value="Unassembled WGS sequence"/>
</dbReference>